<name>I3X806_SINF2</name>
<dbReference type="EMBL" id="CP003563">
    <property type="protein sequence ID" value="AFL52012.1"/>
    <property type="molecule type" value="Genomic_DNA"/>
</dbReference>
<organism evidence="1 2">
    <name type="scientific">Sinorhizobium fredii (strain USDA 257)</name>
    <dbReference type="NCBI Taxonomy" id="1185652"/>
    <lineage>
        <taxon>Bacteria</taxon>
        <taxon>Pseudomonadati</taxon>
        <taxon>Pseudomonadota</taxon>
        <taxon>Alphaproteobacteria</taxon>
        <taxon>Hyphomicrobiales</taxon>
        <taxon>Rhizobiaceae</taxon>
        <taxon>Sinorhizobium/Ensifer group</taxon>
        <taxon>Sinorhizobium</taxon>
    </lineage>
</organism>
<accession>I3X806</accession>
<evidence type="ECO:0000313" key="1">
    <source>
        <dbReference type="EMBL" id="AFL52012.1"/>
    </source>
</evidence>
<dbReference type="PATRIC" id="fig|1185652.3.peg.3587"/>
<evidence type="ECO:0000313" key="2">
    <source>
        <dbReference type="Proteomes" id="UP000006180"/>
    </source>
</evidence>
<gene>
    <name evidence="1" type="ORF">USDA257_c34530</name>
</gene>
<dbReference type="Proteomes" id="UP000006180">
    <property type="component" value="Chromosome"/>
</dbReference>
<dbReference type="HOGENOM" id="CLU_2525742_0_0_5"/>
<sequence>MRPAACRAAAECYRDLRLRRKWDWFRGVVVSDVPLGPDRSAIWLLRVNVQFNIRHLQHRRTNMRASCRRPCQAGDGAGLVHIHS</sequence>
<dbReference type="AlphaFoldDB" id="I3X806"/>
<dbReference type="KEGG" id="sfd:USDA257_c34530"/>
<protein>
    <submittedName>
        <fullName evidence="1">Uncharacterized protein</fullName>
    </submittedName>
</protein>
<proteinExistence type="predicted"/>
<reference evidence="1 2" key="1">
    <citation type="journal article" date="2012" name="J. Bacteriol.">
        <title>Complete genome sequence of the broad-host-range strain Sinorhizobium fredii USDA257.</title>
        <authorList>
            <person name="Schuldes J."/>
            <person name="Rodriguez Orbegoso M."/>
            <person name="Schmeisser C."/>
            <person name="Krishnan H.B."/>
            <person name="Daniel R."/>
            <person name="Streit W.R."/>
        </authorList>
    </citation>
    <scope>NUCLEOTIDE SEQUENCE [LARGE SCALE GENOMIC DNA]</scope>
    <source>
        <strain evidence="1 2">USDA 257</strain>
    </source>
</reference>